<feature type="transmembrane region" description="Helical" evidence="2">
    <location>
        <begin position="517"/>
        <end position="540"/>
    </location>
</feature>
<dbReference type="PANTHER" id="PTHR38937:SF2">
    <property type="entry name" value="MEMBRANE PROTEIN OF ER BODY-LIKE PROTEIN ISOFORM X1"/>
    <property type="match status" value="1"/>
</dbReference>
<feature type="compositionally biased region" description="Polar residues" evidence="1">
    <location>
        <begin position="227"/>
        <end position="246"/>
    </location>
</feature>
<dbReference type="EMBL" id="JAYWIO010000001">
    <property type="protein sequence ID" value="KAK7287377.1"/>
    <property type="molecule type" value="Genomic_DNA"/>
</dbReference>
<feature type="transmembrane region" description="Helical" evidence="2">
    <location>
        <begin position="453"/>
        <end position="477"/>
    </location>
</feature>
<keyword evidence="6" id="KW-1185">Reference proteome</keyword>
<comment type="caution">
    <text evidence="4">The sequence shown here is derived from an EMBL/GenBank/DDBJ whole genome shotgun (WGS) entry which is preliminary data.</text>
</comment>
<reference evidence="4 6" key="1">
    <citation type="submission" date="2024-01" db="EMBL/GenBank/DDBJ databases">
        <title>The genomes of 5 underutilized Papilionoideae crops provide insights into root nodulation and disease resistanc.</title>
        <authorList>
            <person name="Yuan L."/>
        </authorList>
    </citation>
    <scope>NUCLEOTIDE SEQUENCE [LARGE SCALE GENOMIC DNA]</scope>
    <source>
        <strain evidence="4">ZHUSHIDOU_FW_LH</strain>
        <tissue evidence="4">Leaf</tissue>
    </source>
</reference>
<proteinExistence type="predicted"/>
<keyword evidence="2" id="KW-0472">Membrane</keyword>
<feature type="compositionally biased region" description="Polar residues" evidence="1">
    <location>
        <begin position="27"/>
        <end position="42"/>
    </location>
</feature>
<sequence length="577" mass="62722">MAEVVENQWKEAENEVEEAGLQRKRSLQPTRSFTSDSDTQGGSLELDQSKIKEDIGLIATEVNNEIFQSEEAKETITLPASDYPIPRDPTSLNIGTTKTGIVSIIKENGQERQELYLERVYEKPPTHGFYCPNCKSCIQKVYIQKGEWEQTSAPAQLPLEPADTIRCSSCFSFLIPIGSWLFPGLVSDEDGALNHQVNLSVTSSSNNNRPPEPTLKGALQDKAPDQPDQSVDVTQSIAKDSSNPAVNSADDSENQTPPIVQAAVVLLGPGAQKVANEIEEKINSSGPVASKKKHFWNNWAVIGGESGASIPKQIATDSSKNSEWKVIMPTASQTTNTGPSEQAAIDESTPLLTSSVVVQEPGFSNTLEILKSIVYGGLTESLASLSVVTSAASADATTLNIVALAIANLIGGLFALVHNLRELKAEQPKRAENHQTDAPIDRYKEVLGQRKNFYLHAFISIISFIVFGLVPPVVYGFSFRESGNKDFKLAALGGASLLCITLLSIAKAYIQRPNSYLVYFQTVFYYVSTSAVASVLSYLAGDLVKKFLEEFPWLQPASNFGLQVGGMNVQKPGWRTN</sequence>
<feature type="transmembrane region" description="Helical" evidence="2">
    <location>
        <begin position="399"/>
        <end position="420"/>
    </location>
</feature>
<keyword evidence="2" id="KW-1133">Transmembrane helix</keyword>
<evidence type="ECO:0008006" key="7">
    <source>
        <dbReference type="Google" id="ProtNLM"/>
    </source>
</evidence>
<feature type="transmembrane region" description="Helical" evidence="2">
    <location>
        <begin position="489"/>
        <end position="510"/>
    </location>
</feature>
<evidence type="ECO:0000256" key="1">
    <source>
        <dbReference type="SAM" id="MobiDB-lite"/>
    </source>
</evidence>
<dbReference type="InterPro" id="IPR052843">
    <property type="entry name" value="ER_body_metal_sequester"/>
</dbReference>
<evidence type="ECO:0000313" key="3">
    <source>
        <dbReference type="EMBL" id="KAK7287376.1"/>
    </source>
</evidence>
<protein>
    <recommendedName>
        <fullName evidence="7">Membrane protein of ER body-like protein</fullName>
    </recommendedName>
</protein>
<evidence type="ECO:0000313" key="4">
    <source>
        <dbReference type="EMBL" id="KAK7287377.1"/>
    </source>
</evidence>
<organism evidence="4 6">
    <name type="scientific">Crotalaria pallida</name>
    <name type="common">Smooth rattlebox</name>
    <name type="synonym">Crotalaria striata</name>
    <dbReference type="NCBI Taxonomy" id="3830"/>
    <lineage>
        <taxon>Eukaryota</taxon>
        <taxon>Viridiplantae</taxon>
        <taxon>Streptophyta</taxon>
        <taxon>Embryophyta</taxon>
        <taxon>Tracheophyta</taxon>
        <taxon>Spermatophyta</taxon>
        <taxon>Magnoliopsida</taxon>
        <taxon>eudicotyledons</taxon>
        <taxon>Gunneridae</taxon>
        <taxon>Pentapetalae</taxon>
        <taxon>rosids</taxon>
        <taxon>fabids</taxon>
        <taxon>Fabales</taxon>
        <taxon>Fabaceae</taxon>
        <taxon>Papilionoideae</taxon>
        <taxon>50 kb inversion clade</taxon>
        <taxon>genistoids sensu lato</taxon>
        <taxon>core genistoids</taxon>
        <taxon>Crotalarieae</taxon>
        <taxon>Crotalaria</taxon>
    </lineage>
</organism>
<gene>
    <name evidence="3" type="ORF">RIF29_00649</name>
    <name evidence="4" type="ORF">RIF29_00650</name>
    <name evidence="5" type="ORF">RIF29_00651</name>
</gene>
<keyword evidence="2" id="KW-0812">Transmembrane</keyword>
<accession>A0AAN9IW17</accession>
<evidence type="ECO:0000313" key="5">
    <source>
        <dbReference type="EMBL" id="KAK7287378.1"/>
    </source>
</evidence>
<feature type="region of interest" description="Disordered" evidence="1">
    <location>
        <begin position="1"/>
        <end position="46"/>
    </location>
</feature>
<feature type="region of interest" description="Disordered" evidence="1">
    <location>
        <begin position="201"/>
        <end position="255"/>
    </location>
</feature>
<dbReference type="EMBL" id="JAYWIO010000001">
    <property type="protein sequence ID" value="KAK7287378.1"/>
    <property type="molecule type" value="Genomic_DNA"/>
</dbReference>
<evidence type="ECO:0000313" key="6">
    <source>
        <dbReference type="Proteomes" id="UP001372338"/>
    </source>
</evidence>
<dbReference type="EMBL" id="JAYWIO010000001">
    <property type="protein sequence ID" value="KAK7287376.1"/>
    <property type="molecule type" value="Genomic_DNA"/>
</dbReference>
<name>A0AAN9IW17_CROPI</name>
<dbReference type="Proteomes" id="UP001372338">
    <property type="component" value="Unassembled WGS sequence"/>
</dbReference>
<dbReference type="AlphaFoldDB" id="A0AAN9IW17"/>
<evidence type="ECO:0000256" key="2">
    <source>
        <dbReference type="SAM" id="Phobius"/>
    </source>
</evidence>
<dbReference type="PANTHER" id="PTHR38937">
    <property type="entry name" value="MEMBRANE PROTEIN OF ER BODY-LIKE PROTEIN"/>
    <property type="match status" value="1"/>
</dbReference>